<keyword evidence="2" id="KW-0805">Transcription regulation</keyword>
<dbReference type="Gene3D" id="1.10.10.10">
    <property type="entry name" value="Winged helix-like DNA-binding domain superfamily/Winged helix DNA-binding domain"/>
    <property type="match status" value="1"/>
</dbReference>
<dbReference type="AlphaFoldDB" id="A0A239LL55"/>
<evidence type="ECO:0000256" key="1">
    <source>
        <dbReference type="ARBA" id="ARBA00009437"/>
    </source>
</evidence>
<dbReference type="Pfam" id="PF03466">
    <property type="entry name" value="LysR_substrate"/>
    <property type="match status" value="1"/>
</dbReference>
<dbReference type="InterPro" id="IPR000847">
    <property type="entry name" value="LysR_HTH_N"/>
</dbReference>
<dbReference type="InterPro" id="IPR036388">
    <property type="entry name" value="WH-like_DNA-bd_sf"/>
</dbReference>
<evidence type="ECO:0000313" key="6">
    <source>
        <dbReference type="EMBL" id="SNT30399.1"/>
    </source>
</evidence>
<dbReference type="InterPro" id="IPR005119">
    <property type="entry name" value="LysR_subst-bd"/>
</dbReference>
<feature type="domain" description="HTH lysR-type" evidence="5">
    <location>
        <begin position="2"/>
        <end position="59"/>
    </location>
</feature>
<dbReference type="SUPFAM" id="SSF46785">
    <property type="entry name" value="Winged helix' DNA-binding domain"/>
    <property type="match status" value="1"/>
</dbReference>
<proteinExistence type="inferred from homology"/>
<keyword evidence="7" id="KW-1185">Reference proteome</keyword>
<dbReference type="InterPro" id="IPR036390">
    <property type="entry name" value="WH_DNA-bd_sf"/>
</dbReference>
<evidence type="ECO:0000256" key="3">
    <source>
        <dbReference type="ARBA" id="ARBA00023125"/>
    </source>
</evidence>
<accession>A0A239LL55</accession>
<dbReference type="GO" id="GO:0043565">
    <property type="term" value="F:sequence-specific DNA binding"/>
    <property type="evidence" value="ECO:0007669"/>
    <property type="project" value="TreeGrafter"/>
</dbReference>
<dbReference type="SUPFAM" id="SSF53850">
    <property type="entry name" value="Periplasmic binding protein-like II"/>
    <property type="match status" value="1"/>
</dbReference>
<dbReference type="PANTHER" id="PTHR30427">
    <property type="entry name" value="TRANSCRIPTIONAL ACTIVATOR PROTEIN LYSR"/>
    <property type="match status" value="1"/>
</dbReference>
<evidence type="ECO:0000256" key="2">
    <source>
        <dbReference type="ARBA" id="ARBA00023015"/>
    </source>
</evidence>
<dbReference type="PANTHER" id="PTHR30427:SF1">
    <property type="entry name" value="TRANSCRIPTIONAL ACTIVATOR PROTEIN LYSR"/>
    <property type="match status" value="1"/>
</dbReference>
<dbReference type="PROSITE" id="PS50931">
    <property type="entry name" value="HTH_LYSR"/>
    <property type="match status" value="1"/>
</dbReference>
<sequence length="303" mass="33225">MLTLRQIEVIRAITVAGTVKGAAELLGVSAPGISRIMKHTESQLGLRLFSRTHGRYVPTDEARDIFAQVSAVFHSVENLQYSIESLKAGAGRVAAFAAVPSIAHHAFPAAVGRLRRRFPDLRLSLNTIKIEEAIDYLLLRRGEVAALSYKLDHPGLLMQPLYSGRLMAIVPKGHRLAEQRVVSLQSMVSEPLLGVDPEDPYGRILYEPFRQNGLDVEYTVMARTGQMIATLVAQGLGVALLDELSLAGPSRHPGIEIRPVAEPTAYRAYAALNADEPRSIFADALIEFLRLEMSLVASRRDPT</sequence>
<name>A0A239LL55_9RHOB</name>
<dbReference type="GO" id="GO:0010628">
    <property type="term" value="P:positive regulation of gene expression"/>
    <property type="evidence" value="ECO:0007669"/>
    <property type="project" value="TreeGrafter"/>
</dbReference>
<dbReference type="Proteomes" id="UP000198426">
    <property type="component" value="Unassembled WGS sequence"/>
</dbReference>
<keyword evidence="3 6" id="KW-0238">DNA-binding</keyword>
<gene>
    <name evidence="6" type="ORF">SAMN05421757_11041</name>
</gene>
<comment type="similarity">
    <text evidence="1">Belongs to the LysR transcriptional regulatory family.</text>
</comment>
<evidence type="ECO:0000313" key="7">
    <source>
        <dbReference type="Proteomes" id="UP000198426"/>
    </source>
</evidence>
<protein>
    <submittedName>
        <fullName evidence="6">DNA-binding transcriptional regulator, LysR family</fullName>
    </submittedName>
</protein>
<dbReference type="RefSeq" id="WP_176442959.1">
    <property type="nucleotide sequence ID" value="NZ_FZOY01000010.1"/>
</dbReference>
<organism evidence="6 7">
    <name type="scientific">Tropicimonas sediminicola</name>
    <dbReference type="NCBI Taxonomy" id="1031541"/>
    <lineage>
        <taxon>Bacteria</taxon>
        <taxon>Pseudomonadati</taxon>
        <taxon>Pseudomonadota</taxon>
        <taxon>Alphaproteobacteria</taxon>
        <taxon>Rhodobacterales</taxon>
        <taxon>Roseobacteraceae</taxon>
        <taxon>Tropicimonas</taxon>
    </lineage>
</organism>
<dbReference type="EMBL" id="FZOY01000010">
    <property type="protein sequence ID" value="SNT30399.1"/>
    <property type="molecule type" value="Genomic_DNA"/>
</dbReference>
<dbReference type="GO" id="GO:0003700">
    <property type="term" value="F:DNA-binding transcription factor activity"/>
    <property type="evidence" value="ECO:0007669"/>
    <property type="project" value="InterPro"/>
</dbReference>
<reference evidence="6 7" key="1">
    <citation type="submission" date="2017-06" db="EMBL/GenBank/DDBJ databases">
        <authorList>
            <person name="Kim H.J."/>
            <person name="Triplett B.A."/>
        </authorList>
    </citation>
    <scope>NUCLEOTIDE SEQUENCE [LARGE SCALE GENOMIC DNA]</scope>
    <source>
        <strain evidence="6 7">DSM 29339</strain>
    </source>
</reference>
<evidence type="ECO:0000256" key="4">
    <source>
        <dbReference type="ARBA" id="ARBA00023163"/>
    </source>
</evidence>
<evidence type="ECO:0000259" key="5">
    <source>
        <dbReference type="PROSITE" id="PS50931"/>
    </source>
</evidence>
<dbReference type="Pfam" id="PF00126">
    <property type="entry name" value="HTH_1"/>
    <property type="match status" value="1"/>
</dbReference>
<keyword evidence="4" id="KW-0804">Transcription</keyword>
<dbReference type="Gene3D" id="3.40.190.10">
    <property type="entry name" value="Periplasmic binding protein-like II"/>
    <property type="match status" value="2"/>
</dbReference>